<feature type="domain" description="Thiamine pyrophosphate enzyme TPP-binding" evidence="6">
    <location>
        <begin position="401"/>
        <end position="555"/>
    </location>
</feature>
<dbReference type="CDD" id="cd00568">
    <property type="entry name" value="TPP_enzymes"/>
    <property type="match status" value="1"/>
</dbReference>
<evidence type="ECO:0000259" key="7">
    <source>
        <dbReference type="Pfam" id="PF02776"/>
    </source>
</evidence>
<dbReference type="CDD" id="cd07035">
    <property type="entry name" value="TPP_PYR_POX_like"/>
    <property type="match status" value="1"/>
</dbReference>
<evidence type="ECO:0000256" key="2">
    <source>
        <dbReference type="ARBA" id="ARBA00007812"/>
    </source>
</evidence>
<dbReference type="SUPFAM" id="SSF52518">
    <property type="entry name" value="Thiamin diphosphate-binding fold (THDP-binding)"/>
    <property type="match status" value="2"/>
</dbReference>
<evidence type="ECO:0000313" key="9">
    <source>
        <dbReference type="Proteomes" id="UP000323521"/>
    </source>
</evidence>
<proteinExistence type="inferred from homology"/>
<sequence>MRTADAIVDFFVEAGLTHYFGFAGGALWPIMDALVDHPEFVGIQGKNEMISFHMADAYYRATGKLAPVFVTKGPGAINLPEAVCNAMNDSSAVMAICAAGPTHFVDKGGFEEVYFNQAEDMISVFRPLVKRAWQVTRPEDTVDVLQKAYKTAISGRPGPVFVQIPWDIQLSEVPERRYHVLKRLVTSRVRADAESVEKAACIVKEAKQPVVVAGGGVMLSWATDELRGFAERFRVPVVTSYTAKGALPEDHELALGPVGRSGWDCAAQAVRKSDVVIAIGVRFNDNHTANWRDSMIYDSTKTKIIHVDIDQEEIGRNYPCELGIVSDAQTFIKDLEENLQNKGIDSLGSDEWIGEITGFKKDWEARVVADFASAKEDLIHPGQLVYEVKEAMPKDAFLFVDVGDIMQYAEAYAKMYQPRTWFANPGMATMGWASGAMLGAKIAYPDKAAVTLVGDGAFNMVPNVLATAVEYDIPAVWVILNNGYLNIERKAEIAMFKRIHPWVQFRRKSTGEPYNPDFVALAKAYGAMGEKVEDIKEVGTAVKRALASNQPYVIEAKVDPNVTSFFTKGIDRAYPSSWHDRYPFQKPAK</sequence>
<dbReference type="GO" id="GO:0005948">
    <property type="term" value="C:acetolactate synthase complex"/>
    <property type="evidence" value="ECO:0007669"/>
    <property type="project" value="TreeGrafter"/>
</dbReference>
<dbReference type="GO" id="GO:0003984">
    <property type="term" value="F:acetolactate synthase activity"/>
    <property type="evidence" value="ECO:0007669"/>
    <property type="project" value="TreeGrafter"/>
</dbReference>
<dbReference type="GO" id="GO:0009097">
    <property type="term" value="P:isoleucine biosynthetic process"/>
    <property type="evidence" value="ECO:0007669"/>
    <property type="project" value="TreeGrafter"/>
</dbReference>
<evidence type="ECO:0000259" key="5">
    <source>
        <dbReference type="Pfam" id="PF00205"/>
    </source>
</evidence>
<evidence type="ECO:0008006" key="10">
    <source>
        <dbReference type="Google" id="ProtNLM"/>
    </source>
</evidence>
<dbReference type="InterPro" id="IPR012001">
    <property type="entry name" value="Thiamin_PyroP_enz_TPP-bd_dom"/>
</dbReference>
<dbReference type="Gene3D" id="3.40.50.1220">
    <property type="entry name" value="TPP-binding domain"/>
    <property type="match status" value="1"/>
</dbReference>
<dbReference type="InterPro" id="IPR012000">
    <property type="entry name" value="Thiamin_PyroP_enz_cen_dom"/>
</dbReference>
<evidence type="ECO:0000313" key="8">
    <source>
        <dbReference type="EMBL" id="ATW23729.1"/>
    </source>
</evidence>
<dbReference type="InterPro" id="IPR011766">
    <property type="entry name" value="TPP_enzyme_TPP-bd"/>
</dbReference>
<reference evidence="8 9" key="1">
    <citation type="submission" date="2016-10" db="EMBL/GenBank/DDBJ databases">
        <title>Complete Genome Sequence of Peptococcaceae strain DCMF.</title>
        <authorList>
            <person name="Edwards R.J."/>
            <person name="Holland S.I."/>
            <person name="Deshpande N.P."/>
            <person name="Wong Y.K."/>
            <person name="Ertan H."/>
            <person name="Manefield M."/>
            <person name="Russell T.L."/>
            <person name="Lee M.J."/>
        </authorList>
    </citation>
    <scope>NUCLEOTIDE SEQUENCE [LARGE SCALE GENOMIC DNA]</scope>
    <source>
        <strain evidence="8 9">DCMF</strain>
    </source>
</reference>
<dbReference type="GO" id="GO:0009099">
    <property type="term" value="P:L-valine biosynthetic process"/>
    <property type="evidence" value="ECO:0007669"/>
    <property type="project" value="TreeGrafter"/>
</dbReference>
<dbReference type="InterPro" id="IPR029035">
    <property type="entry name" value="DHS-like_NAD/FAD-binding_dom"/>
</dbReference>
<name>A0A3G1KMQ0_FORW1</name>
<dbReference type="SUPFAM" id="SSF52467">
    <property type="entry name" value="DHS-like NAD/FAD-binding domain"/>
    <property type="match status" value="1"/>
</dbReference>
<dbReference type="PROSITE" id="PS00187">
    <property type="entry name" value="TPP_ENZYMES"/>
    <property type="match status" value="1"/>
</dbReference>
<dbReference type="GO" id="GO:0000287">
    <property type="term" value="F:magnesium ion binding"/>
    <property type="evidence" value="ECO:0007669"/>
    <property type="project" value="InterPro"/>
</dbReference>
<gene>
    <name evidence="8" type="ORF">DCMF_01995</name>
</gene>
<dbReference type="KEGG" id="fwa:DCMF_01995"/>
<dbReference type="InterPro" id="IPR000399">
    <property type="entry name" value="TPP-bd_CS"/>
</dbReference>
<evidence type="ECO:0000259" key="6">
    <source>
        <dbReference type="Pfam" id="PF02775"/>
    </source>
</evidence>
<dbReference type="OrthoDB" id="4494979at2"/>
<evidence type="ECO:0000256" key="4">
    <source>
        <dbReference type="RuleBase" id="RU362132"/>
    </source>
</evidence>
<dbReference type="AlphaFoldDB" id="A0A3G1KMQ0"/>
<feature type="domain" description="Thiamine pyrophosphate enzyme N-terminal TPP-binding" evidence="7">
    <location>
        <begin position="1"/>
        <end position="116"/>
    </location>
</feature>
<dbReference type="InterPro" id="IPR029061">
    <property type="entry name" value="THDP-binding"/>
</dbReference>
<dbReference type="Proteomes" id="UP000323521">
    <property type="component" value="Chromosome"/>
</dbReference>
<dbReference type="PANTHER" id="PTHR18968:SF13">
    <property type="entry name" value="ACETOLACTATE SYNTHASE CATALYTIC SUBUNIT, MITOCHONDRIAL"/>
    <property type="match status" value="1"/>
</dbReference>
<dbReference type="Gene3D" id="3.40.50.970">
    <property type="match status" value="2"/>
</dbReference>
<comment type="similarity">
    <text evidence="2 4">Belongs to the TPP enzyme family.</text>
</comment>
<comment type="cofactor">
    <cofactor evidence="1">
        <name>thiamine diphosphate</name>
        <dbReference type="ChEBI" id="CHEBI:58937"/>
    </cofactor>
</comment>
<accession>A0A3G1KMQ0</accession>
<dbReference type="PANTHER" id="PTHR18968">
    <property type="entry name" value="THIAMINE PYROPHOSPHATE ENZYMES"/>
    <property type="match status" value="1"/>
</dbReference>
<evidence type="ECO:0000256" key="1">
    <source>
        <dbReference type="ARBA" id="ARBA00001964"/>
    </source>
</evidence>
<dbReference type="GO" id="GO:0030976">
    <property type="term" value="F:thiamine pyrophosphate binding"/>
    <property type="evidence" value="ECO:0007669"/>
    <property type="project" value="InterPro"/>
</dbReference>
<dbReference type="Pfam" id="PF02776">
    <property type="entry name" value="TPP_enzyme_N"/>
    <property type="match status" value="1"/>
</dbReference>
<protein>
    <recommendedName>
        <fullName evidence="10">Thiamine pyrophosphate-binding protein</fullName>
    </recommendedName>
</protein>
<evidence type="ECO:0000256" key="3">
    <source>
        <dbReference type="ARBA" id="ARBA00023052"/>
    </source>
</evidence>
<dbReference type="EMBL" id="CP017634">
    <property type="protein sequence ID" value="ATW23729.1"/>
    <property type="molecule type" value="Genomic_DNA"/>
</dbReference>
<dbReference type="Pfam" id="PF00205">
    <property type="entry name" value="TPP_enzyme_M"/>
    <property type="match status" value="1"/>
</dbReference>
<organism evidence="8 9">
    <name type="scientific">Formimonas warabiya</name>
    <dbReference type="NCBI Taxonomy" id="1761012"/>
    <lineage>
        <taxon>Bacteria</taxon>
        <taxon>Bacillati</taxon>
        <taxon>Bacillota</taxon>
        <taxon>Clostridia</taxon>
        <taxon>Eubacteriales</taxon>
        <taxon>Peptococcaceae</taxon>
        <taxon>Candidatus Formimonas</taxon>
    </lineage>
</organism>
<feature type="domain" description="Thiamine pyrophosphate enzyme central" evidence="5">
    <location>
        <begin position="196"/>
        <end position="335"/>
    </location>
</feature>
<keyword evidence="9" id="KW-1185">Reference proteome</keyword>
<dbReference type="RefSeq" id="WP_148132890.1">
    <property type="nucleotide sequence ID" value="NZ_CP017634.1"/>
</dbReference>
<keyword evidence="3 4" id="KW-0786">Thiamine pyrophosphate</keyword>
<dbReference type="Pfam" id="PF02775">
    <property type="entry name" value="TPP_enzyme_C"/>
    <property type="match status" value="1"/>
</dbReference>
<dbReference type="GO" id="GO:0050660">
    <property type="term" value="F:flavin adenine dinucleotide binding"/>
    <property type="evidence" value="ECO:0007669"/>
    <property type="project" value="TreeGrafter"/>
</dbReference>
<dbReference type="InterPro" id="IPR045229">
    <property type="entry name" value="TPP_enz"/>
</dbReference>